<dbReference type="Pfam" id="PF03610">
    <property type="entry name" value="EIIA-man"/>
    <property type="match status" value="1"/>
</dbReference>
<gene>
    <name evidence="7" type="primary">dhaM</name>
    <name evidence="7" type="ORF">L0C25_19525</name>
</gene>
<evidence type="ECO:0000313" key="7">
    <source>
        <dbReference type="EMBL" id="UYM04703.1"/>
    </source>
</evidence>
<feature type="domain" description="PTS EIIA type-4" evidence="6">
    <location>
        <begin position="2"/>
        <end position="137"/>
    </location>
</feature>
<organism evidence="7 8">
    <name type="scientific">Solicola gregarius</name>
    <dbReference type="NCBI Taxonomy" id="2908642"/>
    <lineage>
        <taxon>Bacteria</taxon>
        <taxon>Bacillati</taxon>
        <taxon>Actinomycetota</taxon>
        <taxon>Actinomycetes</taxon>
        <taxon>Propionibacteriales</taxon>
        <taxon>Nocardioidaceae</taxon>
        <taxon>Solicola</taxon>
    </lineage>
</organism>
<dbReference type="GO" id="GO:0019563">
    <property type="term" value="P:glycerol catabolic process"/>
    <property type="evidence" value="ECO:0007669"/>
    <property type="project" value="InterPro"/>
</dbReference>
<evidence type="ECO:0000313" key="8">
    <source>
        <dbReference type="Proteomes" id="UP001164390"/>
    </source>
</evidence>
<dbReference type="Proteomes" id="UP001164390">
    <property type="component" value="Chromosome"/>
</dbReference>
<keyword evidence="4" id="KW-0808">Transferase</keyword>
<dbReference type="InterPro" id="IPR039643">
    <property type="entry name" value="DhaM"/>
</dbReference>
<sequence length="137" mass="13528">MSVGIVVVSHSRPLAEAAVALAAQMVHGELPPIEIAAGAEDGSLGTDATAVHAAIESLAGADGILVLLDLGSAVMSAETAYELLDPDLAARVTLSSAPLVEGLFGAVVRASTGGNLATVAAEAARGLLPKQVHLDTA</sequence>
<keyword evidence="7" id="KW-0418">Kinase</keyword>
<dbReference type="EC" id="2.7.1.121" evidence="3"/>
<dbReference type="KEGG" id="sgrg:L0C25_19525"/>
<dbReference type="RefSeq" id="WP_271633461.1">
    <property type="nucleotide sequence ID" value="NZ_CP094970.1"/>
</dbReference>
<evidence type="ECO:0000256" key="1">
    <source>
        <dbReference type="ARBA" id="ARBA00001113"/>
    </source>
</evidence>
<dbReference type="InterPro" id="IPR036662">
    <property type="entry name" value="PTS_EIIA_man-typ_sf"/>
</dbReference>
<dbReference type="PROSITE" id="PS51096">
    <property type="entry name" value="PTS_EIIA_TYPE_4"/>
    <property type="match status" value="1"/>
</dbReference>
<evidence type="ECO:0000256" key="2">
    <source>
        <dbReference type="ARBA" id="ARBA00002788"/>
    </source>
</evidence>
<evidence type="ECO:0000256" key="4">
    <source>
        <dbReference type="ARBA" id="ARBA00022679"/>
    </source>
</evidence>
<dbReference type="Gene3D" id="3.40.50.510">
    <property type="entry name" value="Phosphotransferase system, mannose-type IIA component"/>
    <property type="match status" value="1"/>
</dbReference>
<dbReference type="InterPro" id="IPR012844">
    <property type="entry name" value="DhaM_N"/>
</dbReference>
<dbReference type="PANTHER" id="PTHR38594:SF1">
    <property type="entry name" value="PEP-DEPENDENT DIHYDROXYACETONE KINASE, PHOSPHORYL DONOR SUBUNIT DHAM"/>
    <property type="match status" value="1"/>
</dbReference>
<dbReference type="EMBL" id="CP094970">
    <property type="protein sequence ID" value="UYM04703.1"/>
    <property type="molecule type" value="Genomic_DNA"/>
</dbReference>
<proteinExistence type="predicted"/>
<accession>A0AA46THN8</accession>
<comment type="function">
    <text evidence="2">Component of the dihydroxyacetone kinase complex, which is responsible for the phosphoenolpyruvate (PEP)-dependent phosphorylation of dihydroxyacetone. DhaM serves as the phosphoryl donor. Is phosphorylated by phosphoenolpyruvate in an EI- and HPr-dependent reaction, and a phosphorelay system on histidine residues finally leads to phosphoryl transfer to DhaL and dihydroxyacetone.</text>
</comment>
<evidence type="ECO:0000256" key="3">
    <source>
        <dbReference type="ARBA" id="ARBA00012095"/>
    </source>
</evidence>
<comment type="catalytic activity">
    <reaction evidence="1">
        <text>dihydroxyacetone + phosphoenolpyruvate = dihydroxyacetone phosphate + pyruvate</text>
        <dbReference type="Rhea" id="RHEA:18381"/>
        <dbReference type="ChEBI" id="CHEBI:15361"/>
        <dbReference type="ChEBI" id="CHEBI:16016"/>
        <dbReference type="ChEBI" id="CHEBI:57642"/>
        <dbReference type="ChEBI" id="CHEBI:58702"/>
        <dbReference type="EC" id="2.7.1.121"/>
    </reaction>
</comment>
<dbReference type="NCBIfam" id="TIGR02364">
    <property type="entry name" value="dha_pts"/>
    <property type="match status" value="1"/>
</dbReference>
<name>A0AA46THN8_9ACTN</name>
<dbReference type="AlphaFoldDB" id="A0AA46THN8"/>
<reference evidence="7" key="1">
    <citation type="submission" date="2022-01" db="EMBL/GenBank/DDBJ databases">
        <title>Nocardioidaceae gen. sp. A5X3R13.</title>
        <authorList>
            <person name="Lopez Marin M.A."/>
            <person name="Uhlik O."/>
        </authorList>
    </citation>
    <scope>NUCLEOTIDE SEQUENCE</scope>
    <source>
        <strain evidence="7">A5X3R13</strain>
    </source>
</reference>
<keyword evidence="8" id="KW-1185">Reference proteome</keyword>
<dbReference type="InterPro" id="IPR004701">
    <property type="entry name" value="PTS_EIIA_man-typ"/>
</dbReference>
<dbReference type="GO" id="GO:0016020">
    <property type="term" value="C:membrane"/>
    <property type="evidence" value="ECO:0007669"/>
    <property type="project" value="InterPro"/>
</dbReference>
<dbReference type="GO" id="GO:0047324">
    <property type="term" value="F:phosphoenolpyruvate-glycerone phosphotransferase activity"/>
    <property type="evidence" value="ECO:0007669"/>
    <property type="project" value="UniProtKB-EC"/>
</dbReference>
<protein>
    <recommendedName>
        <fullName evidence="3">phosphoenolpyruvate--glycerone phosphotransferase</fullName>
        <ecNumber evidence="3">2.7.1.121</ecNumber>
    </recommendedName>
</protein>
<evidence type="ECO:0000259" key="6">
    <source>
        <dbReference type="PROSITE" id="PS51096"/>
    </source>
</evidence>
<dbReference type="GO" id="GO:0009401">
    <property type="term" value="P:phosphoenolpyruvate-dependent sugar phosphotransferase system"/>
    <property type="evidence" value="ECO:0007669"/>
    <property type="project" value="InterPro"/>
</dbReference>
<dbReference type="PANTHER" id="PTHR38594">
    <property type="entry name" value="PEP-DEPENDENT DIHYDROXYACETONE KINASE, PHOSPHORYL DONOR SUBUNIT DHAM"/>
    <property type="match status" value="1"/>
</dbReference>
<evidence type="ECO:0000256" key="5">
    <source>
        <dbReference type="ARBA" id="ARBA00046577"/>
    </source>
</evidence>
<comment type="subunit">
    <text evidence="5">Homodimer. The dihydroxyacetone kinase complex is composed of a homodimer of DhaM, a homodimer of DhaK and the subunit DhaL.</text>
</comment>
<dbReference type="SUPFAM" id="SSF53062">
    <property type="entry name" value="PTS system fructose IIA component-like"/>
    <property type="match status" value="1"/>
</dbReference>